<evidence type="ECO:0008006" key="4">
    <source>
        <dbReference type="Google" id="ProtNLM"/>
    </source>
</evidence>
<evidence type="ECO:0000313" key="2">
    <source>
        <dbReference type="EMBL" id="RXT36443.1"/>
    </source>
</evidence>
<dbReference type="EMBL" id="MZXW01000050">
    <property type="protein sequence ID" value="RXT36443.1"/>
    <property type="molecule type" value="Genomic_DNA"/>
</dbReference>
<dbReference type="AlphaFoldDB" id="A0A4Q1UMY3"/>
<dbReference type="SUPFAM" id="SSF81901">
    <property type="entry name" value="HCP-like"/>
    <property type="match status" value="1"/>
</dbReference>
<keyword evidence="1" id="KW-0732">Signal</keyword>
<dbReference type="InterPro" id="IPR006597">
    <property type="entry name" value="Sel1-like"/>
</dbReference>
<dbReference type="OrthoDB" id="112232at2"/>
<reference evidence="2 3" key="1">
    <citation type="submission" date="2017-03" db="EMBL/GenBank/DDBJ databases">
        <authorList>
            <person name="Safronova V.I."/>
            <person name="Sazanova A.L."/>
            <person name="Chirak E.R."/>
        </authorList>
    </citation>
    <scope>NUCLEOTIDE SEQUENCE [LARGE SCALE GENOMIC DNA]</scope>
    <source>
        <strain evidence="2 3">Opo-243</strain>
    </source>
</reference>
<dbReference type="PANTHER" id="PTHR11102">
    <property type="entry name" value="SEL-1-LIKE PROTEIN"/>
    <property type="match status" value="1"/>
</dbReference>
<dbReference type="Gene3D" id="1.25.40.10">
    <property type="entry name" value="Tetratricopeptide repeat domain"/>
    <property type="match status" value="1"/>
</dbReference>
<dbReference type="InterPro" id="IPR011990">
    <property type="entry name" value="TPR-like_helical_dom_sf"/>
</dbReference>
<accession>A0A4Q1UMY3</accession>
<evidence type="ECO:0000256" key="1">
    <source>
        <dbReference type="SAM" id="SignalP"/>
    </source>
</evidence>
<keyword evidence="3" id="KW-1185">Reference proteome</keyword>
<dbReference type="Pfam" id="PF08238">
    <property type="entry name" value="Sel1"/>
    <property type="match status" value="2"/>
</dbReference>
<protein>
    <recommendedName>
        <fullName evidence="4">Sel1 repeat family protein</fullName>
    </recommendedName>
</protein>
<feature type="signal peptide" evidence="1">
    <location>
        <begin position="1"/>
        <end position="24"/>
    </location>
</feature>
<feature type="chain" id="PRO_5020509174" description="Sel1 repeat family protein" evidence="1">
    <location>
        <begin position="25"/>
        <end position="162"/>
    </location>
</feature>
<gene>
    <name evidence="2" type="ORF">B5V03_32800</name>
</gene>
<evidence type="ECO:0000313" key="3">
    <source>
        <dbReference type="Proteomes" id="UP000290819"/>
    </source>
</evidence>
<dbReference type="PANTHER" id="PTHR11102:SF160">
    <property type="entry name" value="ERAD-ASSOCIATED E3 UBIQUITIN-PROTEIN LIGASE COMPONENT HRD3"/>
    <property type="match status" value="1"/>
</dbReference>
<sequence length="162" mass="17396">MIRSGKVFVAAIVLALASTGVVRADAPGGGTAAFNRGDYNRAARLLLPQAERGNARAQGMVGFMYATGQGLPQAYDAAGYWYRLAAEQGDPTSQYLLGLAYDKGQGVPQDDVAAYKWLNLAAAHAPKKNRENFAKLRNALASKMSRGQIAAGQWHALRWPED</sequence>
<comment type="caution">
    <text evidence="2">The sequence shown here is derived from an EMBL/GenBank/DDBJ whole genome shotgun (WGS) entry which is preliminary data.</text>
</comment>
<dbReference type="SMART" id="SM00671">
    <property type="entry name" value="SEL1"/>
    <property type="match status" value="2"/>
</dbReference>
<dbReference type="InterPro" id="IPR050767">
    <property type="entry name" value="Sel1_AlgK"/>
</dbReference>
<organism evidence="2 3">
    <name type="scientific">Bradyrhizobium betae</name>
    <dbReference type="NCBI Taxonomy" id="244734"/>
    <lineage>
        <taxon>Bacteria</taxon>
        <taxon>Pseudomonadati</taxon>
        <taxon>Pseudomonadota</taxon>
        <taxon>Alphaproteobacteria</taxon>
        <taxon>Hyphomicrobiales</taxon>
        <taxon>Nitrobacteraceae</taxon>
        <taxon>Bradyrhizobium</taxon>
    </lineage>
</organism>
<proteinExistence type="predicted"/>
<dbReference type="Proteomes" id="UP000290819">
    <property type="component" value="Unassembled WGS sequence"/>
</dbReference>
<dbReference type="RefSeq" id="WP_129274586.1">
    <property type="nucleotide sequence ID" value="NZ_MZXW01000050.1"/>
</dbReference>
<name>A0A4Q1UMY3_9BRAD</name>